<keyword evidence="19" id="KW-1185">Reference proteome</keyword>
<keyword evidence="7" id="KW-0732">Signal</keyword>
<dbReference type="Pfam" id="PF22461">
    <property type="entry name" value="SLBB_2"/>
    <property type="match status" value="1"/>
</dbReference>
<evidence type="ECO:0000256" key="8">
    <source>
        <dbReference type="ARBA" id="ARBA00023047"/>
    </source>
</evidence>
<proteinExistence type="inferred from homology"/>
<evidence type="ECO:0000256" key="4">
    <source>
        <dbReference type="ARBA" id="ARBA00022452"/>
    </source>
</evidence>
<keyword evidence="8" id="KW-0625">Polysaccharide transport</keyword>
<accession>A0ABS0AZ39</accession>
<dbReference type="RefSeq" id="WP_194847027.1">
    <property type="nucleotide sequence ID" value="NZ_JAAEJV010000003.1"/>
</dbReference>
<keyword evidence="10" id="KW-0626">Porin</keyword>
<dbReference type="PANTHER" id="PTHR33619">
    <property type="entry name" value="POLYSACCHARIDE EXPORT PROTEIN GFCE-RELATED"/>
    <property type="match status" value="1"/>
</dbReference>
<evidence type="ECO:0000256" key="11">
    <source>
        <dbReference type="ARBA" id="ARBA00023136"/>
    </source>
</evidence>
<evidence type="ECO:0000256" key="2">
    <source>
        <dbReference type="ARBA" id="ARBA00009450"/>
    </source>
</evidence>
<evidence type="ECO:0000256" key="5">
    <source>
        <dbReference type="ARBA" id="ARBA00022597"/>
    </source>
</evidence>
<evidence type="ECO:0000256" key="10">
    <source>
        <dbReference type="ARBA" id="ARBA00023114"/>
    </source>
</evidence>
<dbReference type="PANTHER" id="PTHR33619:SF3">
    <property type="entry name" value="POLYSACCHARIDE EXPORT PROTEIN GFCE-RELATED"/>
    <property type="match status" value="1"/>
</dbReference>
<evidence type="ECO:0000256" key="13">
    <source>
        <dbReference type="ARBA" id="ARBA00023237"/>
    </source>
</evidence>
<dbReference type="Pfam" id="PF18412">
    <property type="entry name" value="Wza_C"/>
    <property type="match status" value="1"/>
</dbReference>
<keyword evidence="12" id="KW-0564">Palmitate</keyword>
<dbReference type="EMBL" id="JAAEJV010000003">
    <property type="protein sequence ID" value="MBF5058746.1"/>
    <property type="molecule type" value="Genomic_DNA"/>
</dbReference>
<keyword evidence="13" id="KW-0998">Cell outer membrane</keyword>
<evidence type="ECO:0000313" key="18">
    <source>
        <dbReference type="EMBL" id="MBF5058746.1"/>
    </source>
</evidence>
<evidence type="ECO:0000256" key="3">
    <source>
        <dbReference type="ARBA" id="ARBA00022448"/>
    </source>
</evidence>
<keyword evidence="5" id="KW-0762">Sugar transport</keyword>
<evidence type="ECO:0000259" key="17">
    <source>
        <dbReference type="Pfam" id="PF22461"/>
    </source>
</evidence>
<evidence type="ECO:0000256" key="6">
    <source>
        <dbReference type="ARBA" id="ARBA00022692"/>
    </source>
</evidence>
<dbReference type="Gene3D" id="3.30.1950.10">
    <property type="entry name" value="wza like domain"/>
    <property type="match status" value="1"/>
</dbReference>
<dbReference type="Pfam" id="PF02563">
    <property type="entry name" value="Poly_export"/>
    <property type="match status" value="1"/>
</dbReference>
<evidence type="ECO:0000313" key="19">
    <source>
        <dbReference type="Proteomes" id="UP001194714"/>
    </source>
</evidence>
<keyword evidence="9" id="KW-0406">Ion transport</keyword>
<dbReference type="Gene3D" id="3.10.560.10">
    <property type="entry name" value="Outer membrane lipoprotein wza domain like"/>
    <property type="match status" value="2"/>
</dbReference>
<keyword evidence="6" id="KW-0812">Transmembrane</keyword>
<keyword evidence="11" id="KW-0472">Membrane</keyword>
<comment type="similarity">
    <text evidence="2">Belongs to the BexD/CtrA/VexA family.</text>
</comment>
<name>A0ABS0AZ39_9BACT</name>
<evidence type="ECO:0000256" key="9">
    <source>
        <dbReference type="ARBA" id="ARBA00023065"/>
    </source>
</evidence>
<organism evidence="18 19">
    <name type="scientific">Candidatus Neptunichlamydia vexilliferae</name>
    <dbReference type="NCBI Taxonomy" id="1651774"/>
    <lineage>
        <taxon>Bacteria</taxon>
        <taxon>Pseudomonadati</taxon>
        <taxon>Chlamydiota</taxon>
        <taxon>Chlamydiia</taxon>
        <taxon>Parachlamydiales</taxon>
        <taxon>Simkaniaceae</taxon>
        <taxon>Candidatus Neptunichlamydia</taxon>
    </lineage>
</organism>
<evidence type="ECO:0000256" key="12">
    <source>
        <dbReference type="ARBA" id="ARBA00023139"/>
    </source>
</evidence>
<dbReference type="InterPro" id="IPR049712">
    <property type="entry name" value="Poly_export"/>
</dbReference>
<sequence length="345" mass="37378">MIAQLMIFLGGCSNTPYKGSDVVGADEFVIDSYKISAGKFSILEMEGKPLVTLDPDLLEEYTNTIDNGDTLKVSLFQPEGGELAGAVRTIGDTVGYTVSDGRITLPDLGSIEVKGLTLSEAKERIQEAYDDEVDGIEVFLAFSKRKVKKVELAGMVSQSTISVNGKLRLFEVLAKAKVPPNANLFKSYLVREGKPIPVDMNKLVKGGDMSQNVVMRGGDKLYIAESSASTLMVMGEVRKELVIDVPSGSLPLRTALAMAGGIPYTGDKGVIQVIRGNILRPKIYTLNWKHVIRLPTSSMLLMPGDIVYVAATPITEWNRFVTQIFPTLTGIELFKKGVAAVVAIQ</sequence>
<dbReference type="InterPro" id="IPR040716">
    <property type="entry name" value="Wza_C"/>
</dbReference>
<feature type="domain" description="SLBB" evidence="17">
    <location>
        <begin position="232"/>
        <end position="309"/>
    </location>
</feature>
<keyword evidence="4" id="KW-1134">Transmembrane beta strand</keyword>
<dbReference type="Proteomes" id="UP001194714">
    <property type="component" value="Unassembled WGS sequence"/>
</dbReference>
<protein>
    <submittedName>
        <fullName evidence="18">Uncharacterized protein</fullName>
    </submittedName>
</protein>
<evidence type="ECO:0000259" key="15">
    <source>
        <dbReference type="Pfam" id="PF02563"/>
    </source>
</evidence>
<evidence type="ECO:0000256" key="7">
    <source>
        <dbReference type="ARBA" id="ARBA00022729"/>
    </source>
</evidence>
<dbReference type="InterPro" id="IPR003715">
    <property type="entry name" value="Poly_export_N"/>
</dbReference>
<dbReference type="InterPro" id="IPR054765">
    <property type="entry name" value="SLBB_dom"/>
</dbReference>
<keyword evidence="14" id="KW-0449">Lipoprotein</keyword>
<keyword evidence="3" id="KW-0813">Transport</keyword>
<reference evidence="18 19" key="1">
    <citation type="submission" date="2020-01" db="EMBL/GenBank/DDBJ databases">
        <title>Draft genome sequence of Cand. Neptunochlamydia vexilliferae K9.</title>
        <authorList>
            <person name="Schulz F."/>
            <person name="Koestlbacher S."/>
            <person name="Wascher F."/>
            <person name="Pizzetti I."/>
            <person name="Horn M."/>
        </authorList>
    </citation>
    <scope>NUCLEOTIDE SEQUENCE [LARGE SCALE GENOMIC DNA]</scope>
    <source>
        <strain evidence="18 19">K9</strain>
    </source>
</reference>
<evidence type="ECO:0000259" key="16">
    <source>
        <dbReference type="Pfam" id="PF18412"/>
    </source>
</evidence>
<feature type="domain" description="Outer-membrane lipoprotein Wza C-terminal" evidence="16">
    <location>
        <begin position="312"/>
        <end position="333"/>
    </location>
</feature>
<evidence type="ECO:0000256" key="14">
    <source>
        <dbReference type="ARBA" id="ARBA00023288"/>
    </source>
</evidence>
<evidence type="ECO:0000256" key="1">
    <source>
        <dbReference type="ARBA" id="ARBA00004571"/>
    </source>
</evidence>
<gene>
    <name evidence="18" type="ORF">NEPTK9_000245</name>
</gene>
<feature type="domain" description="Polysaccharide export protein N-terminal" evidence="15">
    <location>
        <begin position="61"/>
        <end position="131"/>
    </location>
</feature>
<comment type="caution">
    <text evidence="18">The sequence shown here is derived from an EMBL/GenBank/DDBJ whole genome shotgun (WGS) entry which is preliminary data.</text>
</comment>
<comment type="subcellular location">
    <subcellularLocation>
        <location evidence="1">Cell outer membrane</location>
        <topology evidence="1">Multi-pass membrane protein</topology>
    </subcellularLocation>
</comment>